<dbReference type="RefSeq" id="WP_112573213.1">
    <property type="nucleotide sequence ID" value="NZ_CP043450.1"/>
</dbReference>
<dbReference type="PROSITE" id="PS51257">
    <property type="entry name" value="PROKAR_LIPOPROTEIN"/>
    <property type="match status" value="1"/>
</dbReference>
<keyword evidence="2" id="KW-1185">Reference proteome</keyword>
<proteinExistence type="predicted"/>
<dbReference type="OrthoDB" id="615056at2"/>
<organism evidence="1 2">
    <name type="scientific">Mucilaginibacter rubeus</name>
    <dbReference type="NCBI Taxonomy" id="2027860"/>
    <lineage>
        <taxon>Bacteria</taxon>
        <taxon>Pseudomonadati</taxon>
        <taxon>Bacteroidota</taxon>
        <taxon>Sphingobacteriia</taxon>
        <taxon>Sphingobacteriales</taxon>
        <taxon>Sphingobacteriaceae</taxon>
        <taxon>Mucilaginibacter</taxon>
    </lineage>
</organism>
<dbReference type="EMBL" id="CP043450">
    <property type="protein sequence ID" value="QEM14267.1"/>
    <property type="molecule type" value="Genomic_DNA"/>
</dbReference>
<name>A0A5C1I888_9SPHI</name>
<gene>
    <name evidence="1" type="ORF">DEO27_031045</name>
</gene>
<protein>
    <submittedName>
        <fullName evidence="1">DUF4397 domain-containing protein</fullName>
    </submittedName>
</protein>
<sequence length="569" mass="61763">MKKLNKYLSNPVLAACLALTLILGSCKKAKLDPTIDNRAVTDARKNSTVRIVNLGSYNQLQVNGDTLTNYVVRDKDSPLYDSYPATKYFPTNGRLGTTWSVPQEFLNNGAAKFIAETSGYQETPTKVEFNVQEDAQQPVDYYLLPTQRYMQVTGLPEYIKVPRSIAPAADASHFKIRLLNLTGTPIDDSRLENLVTPLTLTWADGTPISSQTSNIAPGQYSEYIDLPYTTAQIKVLTTNGTQVPGYESTMVLNPANSTIEGVPGLSYIPIKSYAPGGVYTMVVTPRQYNVPSPGTTTGETVKAHQNSVRLITDISEPVNVTYFRMQAVNTLPGVNGVKILVNSKPLGAAIDYTAHTDYNTFIIGQYDIQAVNASGTVLASAKISPIANSNYTLWLNPGADGKPVIAAVANDLSGTLVTNATDDATYARYSNEFSFSMRFLNLSKDVPYLTLTTDNAQDFNSQYGFNTGAVTNLQPGVVPVEFPYIRAGFDAKPYQIMAFRSTPAVVPGSWASDIPVINSKDLIARPALYVKGVLPNHEPGFYTIALVGKTGAQATPAEKAKMIIVKHSK</sequence>
<accession>A0A5C1I888</accession>
<dbReference type="KEGG" id="mrub:DEO27_031045"/>
<dbReference type="Proteomes" id="UP000251402">
    <property type="component" value="Chromosome"/>
</dbReference>
<reference evidence="1" key="1">
    <citation type="submission" date="2019-08" db="EMBL/GenBank/DDBJ databases">
        <title>Comparative genome analysis confer to the adaptation heavy metal polluted environment.</title>
        <authorList>
            <person name="Li Y."/>
        </authorList>
    </citation>
    <scope>NUCLEOTIDE SEQUENCE [LARGE SCALE GENOMIC DNA]</scope>
    <source>
        <strain evidence="1">P1</strain>
    </source>
</reference>
<evidence type="ECO:0000313" key="1">
    <source>
        <dbReference type="EMBL" id="QEM14267.1"/>
    </source>
</evidence>
<dbReference type="AlphaFoldDB" id="A0A5C1I888"/>
<evidence type="ECO:0000313" key="2">
    <source>
        <dbReference type="Proteomes" id="UP000251402"/>
    </source>
</evidence>